<feature type="compositionally biased region" description="Low complexity" evidence="1">
    <location>
        <begin position="51"/>
        <end position="80"/>
    </location>
</feature>
<dbReference type="OrthoDB" id="197489at2759"/>
<dbReference type="AlphaFoldDB" id="A0A1E7ESI9"/>
<feature type="compositionally biased region" description="Acidic residues" evidence="1">
    <location>
        <begin position="133"/>
        <end position="145"/>
    </location>
</feature>
<organism evidence="2 3">
    <name type="scientific">Fragilariopsis cylindrus CCMP1102</name>
    <dbReference type="NCBI Taxonomy" id="635003"/>
    <lineage>
        <taxon>Eukaryota</taxon>
        <taxon>Sar</taxon>
        <taxon>Stramenopiles</taxon>
        <taxon>Ochrophyta</taxon>
        <taxon>Bacillariophyta</taxon>
        <taxon>Bacillariophyceae</taxon>
        <taxon>Bacillariophycidae</taxon>
        <taxon>Bacillariales</taxon>
        <taxon>Bacillariaceae</taxon>
        <taxon>Fragilariopsis</taxon>
    </lineage>
</organism>
<feature type="region of interest" description="Disordered" evidence="1">
    <location>
        <begin position="114"/>
        <end position="145"/>
    </location>
</feature>
<dbReference type="Proteomes" id="UP000095751">
    <property type="component" value="Unassembled WGS sequence"/>
</dbReference>
<keyword evidence="3" id="KW-1185">Reference proteome</keyword>
<feature type="region of interest" description="Disordered" evidence="1">
    <location>
        <begin position="1"/>
        <end position="80"/>
    </location>
</feature>
<evidence type="ECO:0000313" key="2">
    <source>
        <dbReference type="EMBL" id="OEU08807.1"/>
    </source>
</evidence>
<gene>
    <name evidence="2" type="ORF">FRACYDRAFT_249150</name>
</gene>
<dbReference type="InParanoid" id="A0A1E7ESI9"/>
<dbReference type="EMBL" id="KV784378">
    <property type="protein sequence ID" value="OEU08807.1"/>
    <property type="molecule type" value="Genomic_DNA"/>
</dbReference>
<accession>A0A1E7ESI9</accession>
<proteinExistence type="predicted"/>
<dbReference type="KEGG" id="fcy:FRACYDRAFT_249150"/>
<protein>
    <submittedName>
        <fullName evidence="2">Uncharacterized protein</fullName>
    </submittedName>
</protein>
<evidence type="ECO:0000256" key="1">
    <source>
        <dbReference type="SAM" id="MobiDB-lite"/>
    </source>
</evidence>
<sequence length="307" mass="34015">MTDNKSLEETASSSALKRNNADDDNEVTTKKRPKVSVDSNDIVDDAKTIVTPTMATATTQTAATSKAATTSASTATSTATSTETIDIAETLGLKTGDRIEVQWEIHNDVVVEKGDDDDSKKIAATTDKNNDTGTDDNDKDNEDDGDVTVTVHWWKATVLEHDGRTTDSVAIRSLLYDARPDLGFPEISKEDVVFMGHDILVPANEVDSADWENDPDAVSRMPFRRVDNGEEVTFYNDDDLEEQLNSILMGAFNKNQQQWRNMPASQQAVIAEMINMKKEELKRVIKEEAKHKVITSETIKEILARTF</sequence>
<reference evidence="2 3" key="1">
    <citation type="submission" date="2016-09" db="EMBL/GenBank/DDBJ databases">
        <title>Extensive genetic diversity and differential bi-allelic expression allows diatom success in the polar Southern Ocean.</title>
        <authorList>
            <consortium name="DOE Joint Genome Institute"/>
            <person name="Mock T."/>
            <person name="Otillar R.P."/>
            <person name="Strauss J."/>
            <person name="Dupont C."/>
            <person name="Frickenhaus S."/>
            <person name="Maumus F."/>
            <person name="Mcmullan M."/>
            <person name="Sanges R."/>
            <person name="Schmutz J."/>
            <person name="Toseland A."/>
            <person name="Valas R."/>
            <person name="Veluchamy A."/>
            <person name="Ward B.J."/>
            <person name="Allen A."/>
            <person name="Barry K."/>
            <person name="Falciatore A."/>
            <person name="Ferrante M."/>
            <person name="Fortunato A.E."/>
            <person name="Gloeckner G."/>
            <person name="Gruber A."/>
            <person name="Hipkin R."/>
            <person name="Janech M."/>
            <person name="Kroth P."/>
            <person name="Leese F."/>
            <person name="Lindquist E."/>
            <person name="Lyon B.R."/>
            <person name="Martin J."/>
            <person name="Mayer C."/>
            <person name="Parker M."/>
            <person name="Quesneville H."/>
            <person name="Raymond J."/>
            <person name="Uhlig C."/>
            <person name="Valentin K.U."/>
            <person name="Worden A.Z."/>
            <person name="Armbrust E.V."/>
            <person name="Bowler C."/>
            <person name="Green B."/>
            <person name="Moulton V."/>
            <person name="Van Oosterhout C."/>
            <person name="Grigoriev I."/>
        </authorList>
    </citation>
    <scope>NUCLEOTIDE SEQUENCE [LARGE SCALE GENOMIC DNA]</scope>
    <source>
        <strain evidence="2 3">CCMP1102</strain>
    </source>
</reference>
<evidence type="ECO:0000313" key="3">
    <source>
        <dbReference type="Proteomes" id="UP000095751"/>
    </source>
</evidence>
<name>A0A1E7ESI9_9STRA</name>